<keyword evidence="3" id="KW-1185">Reference proteome</keyword>
<dbReference type="OMA" id="GDQHGNE"/>
<gene>
    <name evidence="2" type="primary">Dmoj\GI19900</name>
    <name evidence="2" type="ORF">Dmoj_GI19900</name>
</gene>
<reference evidence="2 3" key="1">
    <citation type="journal article" date="2007" name="Nature">
        <title>Evolution of genes and genomes on the Drosophila phylogeny.</title>
        <authorList>
            <consortium name="Drosophila 12 Genomes Consortium"/>
            <person name="Clark A.G."/>
            <person name="Eisen M.B."/>
            <person name="Smith D.R."/>
            <person name="Bergman C.M."/>
            <person name="Oliver B."/>
            <person name="Markow T.A."/>
            <person name="Kaufman T.C."/>
            <person name="Kellis M."/>
            <person name="Gelbart W."/>
            <person name="Iyer V.N."/>
            <person name="Pollard D.A."/>
            <person name="Sackton T.B."/>
            <person name="Larracuente A.M."/>
            <person name="Singh N.D."/>
            <person name="Abad J.P."/>
            <person name="Abt D.N."/>
            <person name="Adryan B."/>
            <person name="Aguade M."/>
            <person name="Akashi H."/>
            <person name="Anderson W.W."/>
            <person name="Aquadro C.F."/>
            <person name="Ardell D.H."/>
            <person name="Arguello R."/>
            <person name="Artieri C.G."/>
            <person name="Barbash D.A."/>
            <person name="Barker D."/>
            <person name="Barsanti P."/>
            <person name="Batterham P."/>
            <person name="Batzoglou S."/>
            <person name="Begun D."/>
            <person name="Bhutkar A."/>
            <person name="Blanco E."/>
            <person name="Bosak S.A."/>
            <person name="Bradley R.K."/>
            <person name="Brand A.D."/>
            <person name="Brent M.R."/>
            <person name="Brooks A.N."/>
            <person name="Brown R.H."/>
            <person name="Butlin R.K."/>
            <person name="Caggese C."/>
            <person name="Calvi B.R."/>
            <person name="Bernardo de Carvalho A."/>
            <person name="Caspi A."/>
            <person name="Castrezana S."/>
            <person name="Celniker S.E."/>
            <person name="Chang J.L."/>
            <person name="Chapple C."/>
            <person name="Chatterji S."/>
            <person name="Chinwalla A."/>
            <person name="Civetta A."/>
            <person name="Clifton S.W."/>
            <person name="Comeron J.M."/>
            <person name="Costello J.C."/>
            <person name="Coyne J.A."/>
            <person name="Daub J."/>
            <person name="David R.G."/>
            <person name="Delcher A.L."/>
            <person name="Delehaunty K."/>
            <person name="Do C.B."/>
            <person name="Ebling H."/>
            <person name="Edwards K."/>
            <person name="Eickbush T."/>
            <person name="Evans J.D."/>
            <person name="Filipski A."/>
            <person name="Findeiss S."/>
            <person name="Freyhult E."/>
            <person name="Fulton L."/>
            <person name="Fulton R."/>
            <person name="Garcia A.C."/>
            <person name="Gardiner A."/>
            <person name="Garfield D.A."/>
            <person name="Garvin B.E."/>
            <person name="Gibson G."/>
            <person name="Gilbert D."/>
            <person name="Gnerre S."/>
            <person name="Godfrey J."/>
            <person name="Good R."/>
            <person name="Gotea V."/>
            <person name="Gravely B."/>
            <person name="Greenberg A.J."/>
            <person name="Griffiths-Jones S."/>
            <person name="Gross S."/>
            <person name="Guigo R."/>
            <person name="Gustafson E.A."/>
            <person name="Haerty W."/>
            <person name="Hahn M.W."/>
            <person name="Halligan D.L."/>
            <person name="Halpern A.L."/>
            <person name="Halter G.M."/>
            <person name="Han M.V."/>
            <person name="Heger A."/>
            <person name="Hillier L."/>
            <person name="Hinrichs A.S."/>
            <person name="Holmes I."/>
            <person name="Hoskins R.A."/>
            <person name="Hubisz M.J."/>
            <person name="Hultmark D."/>
            <person name="Huntley M.A."/>
            <person name="Jaffe D.B."/>
            <person name="Jagadeeshan S."/>
            <person name="Jeck W.R."/>
            <person name="Johnson J."/>
            <person name="Jones C.D."/>
            <person name="Jordan W.C."/>
            <person name="Karpen G.H."/>
            <person name="Kataoka E."/>
            <person name="Keightley P.D."/>
            <person name="Kheradpour P."/>
            <person name="Kirkness E.F."/>
            <person name="Koerich L.B."/>
            <person name="Kristiansen K."/>
            <person name="Kudrna D."/>
            <person name="Kulathinal R.J."/>
            <person name="Kumar S."/>
            <person name="Kwok R."/>
            <person name="Lander E."/>
            <person name="Langley C.H."/>
            <person name="Lapoint R."/>
            <person name="Lazzaro B.P."/>
            <person name="Lee S.J."/>
            <person name="Levesque L."/>
            <person name="Li R."/>
            <person name="Lin C.F."/>
            <person name="Lin M.F."/>
            <person name="Lindblad-Toh K."/>
            <person name="Llopart A."/>
            <person name="Long M."/>
            <person name="Low L."/>
            <person name="Lozovsky E."/>
            <person name="Lu J."/>
            <person name="Luo M."/>
            <person name="Machado C.A."/>
            <person name="Makalowski W."/>
            <person name="Marzo M."/>
            <person name="Matsuda M."/>
            <person name="Matzkin L."/>
            <person name="McAllister B."/>
            <person name="McBride C.S."/>
            <person name="McKernan B."/>
            <person name="McKernan K."/>
            <person name="Mendez-Lago M."/>
            <person name="Minx P."/>
            <person name="Mollenhauer M.U."/>
            <person name="Montooth K."/>
            <person name="Mount S.M."/>
            <person name="Mu X."/>
            <person name="Myers E."/>
            <person name="Negre B."/>
            <person name="Newfeld S."/>
            <person name="Nielsen R."/>
            <person name="Noor M.A."/>
            <person name="O'Grady P."/>
            <person name="Pachter L."/>
            <person name="Papaceit M."/>
            <person name="Parisi M.J."/>
            <person name="Parisi M."/>
            <person name="Parts L."/>
            <person name="Pedersen J.S."/>
            <person name="Pesole G."/>
            <person name="Phillippy A.M."/>
            <person name="Ponting C.P."/>
            <person name="Pop M."/>
            <person name="Porcelli D."/>
            <person name="Powell J.R."/>
            <person name="Prohaska S."/>
            <person name="Pruitt K."/>
            <person name="Puig M."/>
            <person name="Quesneville H."/>
            <person name="Ram K.R."/>
            <person name="Rand D."/>
            <person name="Rasmussen M.D."/>
            <person name="Reed L.K."/>
            <person name="Reenan R."/>
            <person name="Reily A."/>
            <person name="Remington K.A."/>
            <person name="Rieger T.T."/>
            <person name="Ritchie M.G."/>
            <person name="Robin C."/>
            <person name="Rogers Y.H."/>
            <person name="Rohde C."/>
            <person name="Rozas J."/>
            <person name="Rubenfield M.J."/>
            <person name="Ruiz A."/>
            <person name="Russo S."/>
            <person name="Salzberg S.L."/>
            <person name="Sanchez-Gracia A."/>
            <person name="Saranga D.J."/>
            <person name="Sato H."/>
            <person name="Schaeffer S.W."/>
            <person name="Schatz M.C."/>
            <person name="Schlenke T."/>
            <person name="Schwartz R."/>
            <person name="Segarra C."/>
            <person name="Singh R.S."/>
            <person name="Sirot L."/>
            <person name="Sirota M."/>
            <person name="Sisneros N.B."/>
            <person name="Smith C.D."/>
            <person name="Smith T.F."/>
            <person name="Spieth J."/>
            <person name="Stage D.E."/>
            <person name="Stark A."/>
            <person name="Stephan W."/>
            <person name="Strausberg R.L."/>
            <person name="Strempel S."/>
            <person name="Sturgill D."/>
            <person name="Sutton G."/>
            <person name="Sutton G.G."/>
            <person name="Tao W."/>
            <person name="Teichmann S."/>
            <person name="Tobari Y.N."/>
            <person name="Tomimura Y."/>
            <person name="Tsolas J.M."/>
            <person name="Valente V.L."/>
            <person name="Venter E."/>
            <person name="Venter J.C."/>
            <person name="Vicario S."/>
            <person name="Vieira F.G."/>
            <person name="Vilella A.J."/>
            <person name="Villasante A."/>
            <person name="Walenz B."/>
            <person name="Wang J."/>
            <person name="Wasserman M."/>
            <person name="Watts T."/>
            <person name="Wilson D."/>
            <person name="Wilson R.K."/>
            <person name="Wing R.A."/>
            <person name="Wolfner M.F."/>
            <person name="Wong A."/>
            <person name="Wong G.K."/>
            <person name="Wu C.I."/>
            <person name="Wu G."/>
            <person name="Yamamoto D."/>
            <person name="Yang H.P."/>
            <person name="Yang S.P."/>
            <person name="Yorke J.A."/>
            <person name="Yoshida K."/>
            <person name="Zdobnov E."/>
            <person name="Zhang P."/>
            <person name="Zhang Y."/>
            <person name="Zimin A.V."/>
            <person name="Baldwin J."/>
            <person name="Abdouelleil A."/>
            <person name="Abdulkadir J."/>
            <person name="Abebe A."/>
            <person name="Abera B."/>
            <person name="Abreu J."/>
            <person name="Acer S.C."/>
            <person name="Aftuck L."/>
            <person name="Alexander A."/>
            <person name="An P."/>
            <person name="Anderson E."/>
            <person name="Anderson S."/>
            <person name="Arachi H."/>
            <person name="Azer M."/>
            <person name="Bachantsang P."/>
            <person name="Barry A."/>
            <person name="Bayul T."/>
            <person name="Berlin A."/>
            <person name="Bessette D."/>
            <person name="Bloom T."/>
            <person name="Blye J."/>
            <person name="Boguslavskiy L."/>
            <person name="Bonnet C."/>
            <person name="Boukhgalter B."/>
            <person name="Bourzgui I."/>
            <person name="Brown A."/>
            <person name="Cahill P."/>
            <person name="Channer S."/>
            <person name="Cheshatsang Y."/>
            <person name="Chuda L."/>
            <person name="Citroen M."/>
            <person name="Collymore A."/>
            <person name="Cooke P."/>
            <person name="Costello M."/>
            <person name="D'Aco K."/>
            <person name="Daza R."/>
            <person name="De Haan G."/>
            <person name="DeGray S."/>
            <person name="DeMaso C."/>
            <person name="Dhargay N."/>
            <person name="Dooley K."/>
            <person name="Dooley E."/>
            <person name="Doricent M."/>
            <person name="Dorje P."/>
            <person name="Dorjee K."/>
            <person name="Dupes A."/>
            <person name="Elong R."/>
            <person name="Falk J."/>
            <person name="Farina A."/>
            <person name="Faro S."/>
            <person name="Ferguson D."/>
            <person name="Fisher S."/>
            <person name="Foley C.D."/>
            <person name="Franke A."/>
            <person name="Friedrich D."/>
            <person name="Gadbois L."/>
            <person name="Gearin G."/>
            <person name="Gearin C.R."/>
            <person name="Giannoukos G."/>
            <person name="Goode T."/>
            <person name="Graham J."/>
            <person name="Grandbois E."/>
            <person name="Grewal S."/>
            <person name="Gyaltsen K."/>
            <person name="Hafez N."/>
            <person name="Hagos B."/>
            <person name="Hall J."/>
            <person name="Henson C."/>
            <person name="Hollinger A."/>
            <person name="Honan T."/>
            <person name="Huard M.D."/>
            <person name="Hughes L."/>
            <person name="Hurhula B."/>
            <person name="Husby M.E."/>
            <person name="Kamat A."/>
            <person name="Kanga B."/>
            <person name="Kashin S."/>
            <person name="Khazanovich D."/>
            <person name="Kisner P."/>
            <person name="Lance K."/>
            <person name="Lara M."/>
            <person name="Lee W."/>
            <person name="Lennon N."/>
            <person name="Letendre F."/>
            <person name="LeVine R."/>
            <person name="Lipovsky A."/>
            <person name="Liu X."/>
            <person name="Liu J."/>
            <person name="Liu S."/>
            <person name="Lokyitsang T."/>
            <person name="Lokyitsang Y."/>
            <person name="Lubonja R."/>
            <person name="Lui A."/>
            <person name="MacDonald P."/>
            <person name="Magnisalis V."/>
            <person name="Maru K."/>
            <person name="Matthews C."/>
            <person name="McCusker W."/>
            <person name="McDonough S."/>
            <person name="Mehta T."/>
            <person name="Meldrim J."/>
            <person name="Meneus L."/>
            <person name="Mihai O."/>
            <person name="Mihalev A."/>
            <person name="Mihova T."/>
            <person name="Mittelman R."/>
            <person name="Mlenga V."/>
            <person name="Montmayeur A."/>
            <person name="Mulrain L."/>
            <person name="Navidi A."/>
            <person name="Naylor J."/>
            <person name="Negash T."/>
            <person name="Nguyen T."/>
            <person name="Nguyen N."/>
            <person name="Nicol R."/>
            <person name="Norbu C."/>
            <person name="Norbu N."/>
            <person name="Novod N."/>
            <person name="O'Neill B."/>
            <person name="Osman S."/>
            <person name="Markiewicz E."/>
            <person name="Oyono O.L."/>
            <person name="Patti C."/>
            <person name="Phunkhang P."/>
            <person name="Pierre F."/>
            <person name="Priest M."/>
            <person name="Raghuraman S."/>
            <person name="Rege F."/>
            <person name="Reyes R."/>
            <person name="Rise C."/>
            <person name="Rogov P."/>
            <person name="Ross K."/>
            <person name="Ryan E."/>
            <person name="Settipalli S."/>
            <person name="Shea T."/>
            <person name="Sherpa N."/>
            <person name="Shi L."/>
            <person name="Shih D."/>
            <person name="Sparrow T."/>
            <person name="Spaulding J."/>
            <person name="Stalker J."/>
            <person name="Stange-Thomann N."/>
            <person name="Stavropoulos S."/>
            <person name="Stone C."/>
            <person name="Strader C."/>
            <person name="Tesfaye S."/>
            <person name="Thomson T."/>
            <person name="Thoulutsang Y."/>
            <person name="Thoulutsang D."/>
            <person name="Topham K."/>
            <person name="Topping I."/>
            <person name="Tsamla T."/>
            <person name="Vassiliev H."/>
            <person name="Vo A."/>
            <person name="Wangchuk T."/>
            <person name="Wangdi T."/>
            <person name="Weiand M."/>
            <person name="Wilkinson J."/>
            <person name="Wilson A."/>
            <person name="Yadav S."/>
            <person name="Young G."/>
            <person name="Yu Q."/>
            <person name="Zembek L."/>
            <person name="Zhong D."/>
            <person name="Zimmer A."/>
            <person name="Zwirko Z."/>
            <person name="Jaffe D.B."/>
            <person name="Alvarez P."/>
            <person name="Brockman W."/>
            <person name="Butler J."/>
            <person name="Chin C."/>
            <person name="Gnerre S."/>
            <person name="Grabherr M."/>
            <person name="Kleber M."/>
            <person name="Mauceli E."/>
            <person name="MacCallum I."/>
        </authorList>
    </citation>
    <scope>NUCLEOTIDE SEQUENCE [LARGE SCALE GENOMIC DNA]</scope>
    <source>
        <strain evidence="3">Tucson 15081-1352.22</strain>
    </source>
</reference>
<dbReference type="OrthoDB" id="7871869at2759"/>
<organism evidence="2 3">
    <name type="scientific">Drosophila mojavensis</name>
    <name type="common">Fruit fly</name>
    <dbReference type="NCBI Taxonomy" id="7230"/>
    <lineage>
        <taxon>Eukaryota</taxon>
        <taxon>Metazoa</taxon>
        <taxon>Ecdysozoa</taxon>
        <taxon>Arthropoda</taxon>
        <taxon>Hexapoda</taxon>
        <taxon>Insecta</taxon>
        <taxon>Pterygota</taxon>
        <taxon>Neoptera</taxon>
        <taxon>Endopterygota</taxon>
        <taxon>Diptera</taxon>
        <taxon>Brachycera</taxon>
        <taxon>Muscomorpha</taxon>
        <taxon>Ephydroidea</taxon>
        <taxon>Drosophilidae</taxon>
        <taxon>Drosophila</taxon>
    </lineage>
</organism>
<dbReference type="eggNOG" id="ENOG502SYDG">
    <property type="taxonomic scope" value="Eukaryota"/>
</dbReference>
<dbReference type="AlphaFoldDB" id="B4KRP1"/>
<accession>B4KRP1</accession>
<dbReference type="Proteomes" id="UP000009192">
    <property type="component" value="Unassembled WGS sequence"/>
</dbReference>
<evidence type="ECO:0000313" key="2">
    <source>
        <dbReference type="EMBL" id="EDW08311.1"/>
    </source>
</evidence>
<dbReference type="EMBL" id="CH933808">
    <property type="protein sequence ID" value="EDW08311.1"/>
    <property type="molecule type" value="Genomic_DNA"/>
</dbReference>
<evidence type="ECO:0000313" key="3">
    <source>
        <dbReference type="Proteomes" id="UP000009192"/>
    </source>
</evidence>
<evidence type="ECO:0000256" key="1">
    <source>
        <dbReference type="SAM" id="SignalP"/>
    </source>
</evidence>
<keyword evidence="1" id="KW-0732">Signal</keyword>
<dbReference type="HOGENOM" id="CLU_178004_0_0_1"/>
<feature type="chain" id="PRO_5002811320" evidence="1">
    <location>
        <begin position="22"/>
        <end position="118"/>
    </location>
</feature>
<feature type="signal peptide" evidence="1">
    <location>
        <begin position="1"/>
        <end position="21"/>
    </location>
</feature>
<dbReference type="InParanoid" id="B4KRP1"/>
<protein>
    <submittedName>
        <fullName evidence="2">Uncharacterized protein</fullName>
    </submittedName>
</protein>
<name>B4KRP1_DROMO</name>
<proteinExistence type="predicted"/>
<sequence>MRLTLLLLIIVGAVCLSLSYGQPLEDDSVKDNNNELSLLSLADQGDQHGNEGDREARAFGFGRRGYGRGGFGYGGYGRGGFGYGGYGRGGFGYGGFGRGGYGYRGFGRGGYGRYGYGR</sequence>
<dbReference type="KEGG" id="dmo:Dmoj_GI19900"/>